<proteinExistence type="predicted"/>
<accession>A0A1I7SZ42</accession>
<dbReference type="AlphaFoldDB" id="A0A1I7SZ42"/>
<organism evidence="4 5">
    <name type="scientific">Caenorhabditis tropicalis</name>
    <dbReference type="NCBI Taxonomy" id="1561998"/>
    <lineage>
        <taxon>Eukaryota</taxon>
        <taxon>Metazoa</taxon>
        <taxon>Ecdysozoa</taxon>
        <taxon>Nematoda</taxon>
        <taxon>Chromadorea</taxon>
        <taxon>Rhabditida</taxon>
        <taxon>Rhabditina</taxon>
        <taxon>Rhabditomorpha</taxon>
        <taxon>Rhabditoidea</taxon>
        <taxon>Rhabditidae</taxon>
        <taxon>Peloderinae</taxon>
        <taxon>Caenorhabditis</taxon>
    </lineage>
</organism>
<feature type="compositionally biased region" description="Low complexity" evidence="1">
    <location>
        <begin position="128"/>
        <end position="156"/>
    </location>
</feature>
<feature type="compositionally biased region" description="Basic residues" evidence="1">
    <location>
        <begin position="1"/>
        <end position="14"/>
    </location>
</feature>
<dbReference type="eggNOG" id="ENOG502S7EZ">
    <property type="taxonomic scope" value="Eukaryota"/>
</dbReference>
<feature type="domain" description="CX" evidence="3">
    <location>
        <begin position="159"/>
        <end position="195"/>
    </location>
</feature>
<sequence>QWRTSRRRIPRKSRIFNQPRPNTNFNNNQGGFHGNQGGFHPQPNQGFHNNGGFRPGSGLGSQSSSGTFKKALIGGALGAAGGILAYEAGKAIIKSATEPFNYNGRNYNWDNHGRVGNGEFQCQMPLSQLTQQQSTTTTTTTTASPDGSTVAPASTPAPSPDQVLQNIQYQDGSRPKTIVWACKQGREVCCGTDCCPAPPQQNQNSATGSHGSGGGGAGTVALIVLLVLLLLCCGCCIGAYFCCRSIFDCGDDSKRDEQHYH</sequence>
<feature type="region of interest" description="Disordered" evidence="1">
    <location>
        <begin position="1"/>
        <end position="65"/>
    </location>
</feature>
<evidence type="ECO:0000313" key="4">
    <source>
        <dbReference type="Proteomes" id="UP000095282"/>
    </source>
</evidence>
<dbReference type="STRING" id="1561998.A0A1I7SZ42"/>
<feature type="transmembrane region" description="Helical" evidence="2">
    <location>
        <begin position="220"/>
        <end position="241"/>
    </location>
</feature>
<dbReference type="WBParaSite" id="Csp11.Scaffold384.g900.t1">
    <property type="protein sequence ID" value="Csp11.Scaffold384.g900.t1"/>
    <property type="gene ID" value="Csp11.Scaffold384.g900"/>
</dbReference>
<evidence type="ECO:0000256" key="1">
    <source>
        <dbReference type="SAM" id="MobiDB-lite"/>
    </source>
</evidence>
<feature type="compositionally biased region" description="Low complexity" evidence="1">
    <location>
        <begin position="15"/>
        <end position="30"/>
    </location>
</feature>
<dbReference type="PANTHER" id="PTHR47520:SF8">
    <property type="entry name" value="CX DOMAIN-CONTAINING PROTEIN"/>
    <property type="match status" value="1"/>
</dbReference>
<protein>
    <submittedName>
        <fullName evidence="5">CX domain-containing protein</fullName>
    </submittedName>
</protein>
<keyword evidence="2" id="KW-1133">Transmembrane helix</keyword>
<name>A0A1I7SZ42_9PELO</name>
<reference evidence="5" key="1">
    <citation type="submission" date="2016-11" db="UniProtKB">
        <authorList>
            <consortium name="WormBaseParasite"/>
        </authorList>
    </citation>
    <scope>IDENTIFICATION</scope>
</reference>
<dbReference type="Proteomes" id="UP000095282">
    <property type="component" value="Unplaced"/>
</dbReference>
<evidence type="ECO:0000259" key="3">
    <source>
        <dbReference type="Pfam" id="PF01705"/>
    </source>
</evidence>
<dbReference type="PANTHER" id="PTHR47520">
    <property type="entry name" value="CX DOMAIN-CONTAINING PROTEIN-RELATED"/>
    <property type="match status" value="1"/>
</dbReference>
<dbReference type="InterPro" id="IPR002619">
    <property type="entry name" value="CX"/>
</dbReference>
<dbReference type="Pfam" id="PF01705">
    <property type="entry name" value="CX"/>
    <property type="match status" value="1"/>
</dbReference>
<evidence type="ECO:0000256" key="2">
    <source>
        <dbReference type="SAM" id="Phobius"/>
    </source>
</evidence>
<keyword evidence="2" id="KW-0812">Transmembrane</keyword>
<evidence type="ECO:0000313" key="5">
    <source>
        <dbReference type="WBParaSite" id="Csp11.Scaffold384.g900.t1"/>
    </source>
</evidence>
<keyword evidence="4" id="KW-1185">Reference proteome</keyword>
<keyword evidence="2" id="KW-0472">Membrane</keyword>
<feature type="region of interest" description="Disordered" evidence="1">
    <location>
        <begin position="128"/>
        <end position="161"/>
    </location>
</feature>